<evidence type="ECO:0000256" key="1">
    <source>
        <dbReference type="SAM" id="MobiDB-lite"/>
    </source>
</evidence>
<dbReference type="OrthoDB" id="3261436at2759"/>
<proteinExistence type="predicted"/>
<reference evidence="3" key="1">
    <citation type="submission" date="2020-05" db="EMBL/GenBank/DDBJ databases">
        <title>Mycena genomes resolve the evolution of fungal bioluminescence.</title>
        <authorList>
            <person name="Tsai I.J."/>
        </authorList>
    </citation>
    <scope>NUCLEOTIDE SEQUENCE</scope>
    <source>
        <strain evidence="3">160909Yilan</strain>
    </source>
</reference>
<feature type="domain" description="CxC2-like cysteine cluster KDZ transposase-associated" evidence="2">
    <location>
        <begin position="205"/>
        <end position="312"/>
    </location>
</feature>
<feature type="compositionally biased region" description="Polar residues" evidence="1">
    <location>
        <begin position="60"/>
        <end position="69"/>
    </location>
</feature>
<dbReference type="InterPro" id="IPR040521">
    <property type="entry name" value="KDZ"/>
</dbReference>
<dbReference type="PANTHER" id="PTHR33104:SF2">
    <property type="entry name" value="CXC3 LIKE CYSTEINE CLUSTER DOMAIN-CONTAINING PROTEIN"/>
    <property type="match status" value="1"/>
</dbReference>
<name>A0A8H6Y0D0_9AGAR</name>
<feature type="region of interest" description="Disordered" evidence="1">
    <location>
        <begin position="47"/>
        <end position="77"/>
    </location>
</feature>
<dbReference type="Pfam" id="PF18758">
    <property type="entry name" value="KDZ"/>
    <property type="match status" value="1"/>
</dbReference>
<dbReference type="Proteomes" id="UP000623467">
    <property type="component" value="Unassembled WGS sequence"/>
</dbReference>
<dbReference type="PANTHER" id="PTHR33104">
    <property type="entry name" value="SI:DKEY-29D5.2"/>
    <property type="match status" value="1"/>
</dbReference>
<organism evidence="3 4">
    <name type="scientific">Mycena sanguinolenta</name>
    <dbReference type="NCBI Taxonomy" id="230812"/>
    <lineage>
        <taxon>Eukaryota</taxon>
        <taxon>Fungi</taxon>
        <taxon>Dikarya</taxon>
        <taxon>Basidiomycota</taxon>
        <taxon>Agaricomycotina</taxon>
        <taxon>Agaricomycetes</taxon>
        <taxon>Agaricomycetidae</taxon>
        <taxon>Agaricales</taxon>
        <taxon>Marasmiineae</taxon>
        <taxon>Mycenaceae</taxon>
        <taxon>Mycena</taxon>
    </lineage>
</organism>
<keyword evidence="4" id="KW-1185">Reference proteome</keyword>
<feature type="region of interest" description="Disordered" evidence="1">
    <location>
        <begin position="1"/>
        <end position="27"/>
    </location>
</feature>
<dbReference type="AlphaFoldDB" id="A0A8H6Y0D0"/>
<evidence type="ECO:0000313" key="4">
    <source>
        <dbReference type="Proteomes" id="UP000623467"/>
    </source>
</evidence>
<accession>A0A8H6Y0D0</accession>
<protein>
    <submittedName>
        <fullName evidence="3">CxC2 domain-containing protein</fullName>
    </submittedName>
</protein>
<evidence type="ECO:0000259" key="2">
    <source>
        <dbReference type="Pfam" id="PF18803"/>
    </source>
</evidence>
<dbReference type="InterPro" id="IPR041457">
    <property type="entry name" value="CxC2_KDZ-assoc"/>
</dbReference>
<dbReference type="EMBL" id="JACAZH010000015">
    <property type="protein sequence ID" value="KAF7349654.1"/>
    <property type="molecule type" value="Genomic_DNA"/>
</dbReference>
<comment type="caution">
    <text evidence="3">The sequence shown here is derived from an EMBL/GenBank/DDBJ whole genome shotgun (WGS) entry which is preliminary data.</text>
</comment>
<feature type="region of interest" description="Disordered" evidence="1">
    <location>
        <begin position="890"/>
        <end position="923"/>
    </location>
</feature>
<gene>
    <name evidence="3" type="ORF">MSAN_01691900</name>
</gene>
<dbReference type="Pfam" id="PF18803">
    <property type="entry name" value="CxC2"/>
    <property type="match status" value="1"/>
</dbReference>
<feature type="compositionally biased region" description="Basic and acidic residues" evidence="1">
    <location>
        <begin position="908"/>
        <end position="923"/>
    </location>
</feature>
<feature type="compositionally biased region" description="Acidic residues" evidence="1">
    <location>
        <begin position="11"/>
        <end position="24"/>
    </location>
</feature>
<sequence length="1061" mass="120398">MVYKRKQAVTVDEEDLNDGSDSDDSALGYVPRTAVRRVHNVPDESRTITTTGRNRVKRSTVATPASPSKKSAILLNPNVAPPPPIPAMELSGDWTGDFEDFDAEYGPGMDAGPRAIRDSDDPQAQWARDHRELFLDELLRHDGRGDYMGSVECPGGADCRPPEYRCSDCLHPCLYCKACIVAMHARVPLHHVERWHDGWYQRCSLKSLGIRIQLGHPPGVPCPNPEKAWGDDFVIIGSHTIDEVGLDYCNCGTAKEKRVQLLRMRLYPATGTNPRSAATFAALRRFAHMTLESKCSAYEFYNSLACETNNTGLDPSRDRYEEFVRMTHQWQHLMLLKRGGRGHAAGGDRVDSTGPGELALLCPACPHPGKNLPADWQNAPPEKRFLYALFLALDANFRLKRKDVSSEARDPGLSRGWAFFGEVTAYMAHLEKNWDQVQERSTCVAHDAVDKPDRESRGTASSGIGTVDCARHNMKRPNGVGDLQKGERYLNMDYMLFMSMVGSLLLWLFLSYDIACQWYKNLWTRMSIFPEDVRWKADKEKKKKVVFLVPKFHLPAHIEKCNIDFSFNLTPFVGRTDGEAPERGWADANRLANSTSISGPGARRDTLDAHFQYSNWKKIVRLGTVLLEKIQKSAPIMVDARAAWVDVEASFPPSVIEAWTAMAVAWEGNNDNPNPFASKVRHDDLREVRLRMAEIARADVANERVRGDMHETEMLSMALQLEQQQRALATHMKKLGAHETVDQQRTRIERETKLRRKIDAWMAVAVLRQRENAARERVAATQPLPGIRAQDMDLWLPSAIGGKARCDTSLQEYEFDLRHGQAVQALDDMRGALLLRTRIEAIQARIDSAAADYRAARAALVKLSVWVKRPGWMDYLKVLEAKDVRGRPRAMFGDEERRKGGKGKKRARLEAEAEDPARAAEREREQDGMLWIWLSEGQTGTQEDVVNSDPLRIEWARTRARAMRYREEVDLLEEEMRRVLQFLDWRAEWWMSRVGLRSADQPDPAMQEGYTAYARKQAAYMRGMRGRFAQQWKDVPHFLELSRAEYATMEADAEDDDGTDS</sequence>
<evidence type="ECO:0000313" key="3">
    <source>
        <dbReference type="EMBL" id="KAF7349654.1"/>
    </source>
</evidence>